<comment type="caution">
    <text evidence="1">The sequence shown here is derived from an EMBL/GenBank/DDBJ whole genome shotgun (WGS) entry which is preliminary data.</text>
</comment>
<dbReference type="PIRSF" id="PIRSF000709">
    <property type="entry name" value="6PFK_2-Ptase"/>
    <property type="match status" value="1"/>
</dbReference>
<evidence type="ECO:0000313" key="1">
    <source>
        <dbReference type="EMBL" id="GAA4549402.1"/>
    </source>
</evidence>
<dbReference type="SMART" id="SM00855">
    <property type="entry name" value="PGAM"/>
    <property type="match status" value="1"/>
</dbReference>
<accession>A0ABP8RVS4</accession>
<protein>
    <submittedName>
        <fullName evidence="1">Acid phosphatase</fullName>
    </submittedName>
</protein>
<dbReference type="InterPro" id="IPR050275">
    <property type="entry name" value="PGM_Phosphatase"/>
</dbReference>
<dbReference type="Pfam" id="PF00300">
    <property type="entry name" value="His_Phos_1"/>
    <property type="match status" value="1"/>
</dbReference>
<dbReference type="PANTHER" id="PTHR48100:SF15">
    <property type="entry name" value="SEDOHEPTULOSE 1,7-BISPHOSPHATASE"/>
    <property type="match status" value="1"/>
</dbReference>
<dbReference type="InterPro" id="IPR029033">
    <property type="entry name" value="His_PPase_superfam"/>
</dbReference>
<dbReference type="Gene3D" id="3.40.50.1240">
    <property type="entry name" value="Phosphoglycerate mutase-like"/>
    <property type="match status" value="1"/>
</dbReference>
<keyword evidence="2" id="KW-1185">Reference proteome</keyword>
<evidence type="ECO:0000313" key="2">
    <source>
        <dbReference type="Proteomes" id="UP001501598"/>
    </source>
</evidence>
<proteinExistence type="predicted"/>
<dbReference type="CDD" id="cd07067">
    <property type="entry name" value="HP_PGM_like"/>
    <property type="match status" value="1"/>
</dbReference>
<dbReference type="NCBIfam" id="NF009993">
    <property type="entry name" value="PRK13462.1"/>
    <property type="match status" value="1"/>
</dbReference>
<dbReference type="SUPFAM" id="SSF53254">
    <property type="entry name" value="Phosphoglycerate mutase-like"/>
    <property type="match status" value="1"/>
</dbReference>
<dbReference type="Proteomes" id="UP001501598">
    <property type="component" value="Unassembled WGS sequence"/>
</dbReference>
<gene>
    <name evidence="1" type="ORF">GCM10023175_37410</name>
</gene>
<sequence>MGRVFLLRHGETEWSATGKHTGRTDIPLTERGRELAAAAAPTLAALRRGSPPPARVLSSPRRRAQDTATLAGLQVDAIDDRLHEWDYGDYEGLTTPQIRETVPDWTVWTRPCPHGEGAAQVGARADAVLADVRAVLPDGDVVLVGHGHFSRVLIARWMGLPAEGGVHVAMDPAAWAVLGDERGVPRLDAVNLVVPS</sequence>
<dbReference type="PANTHER" id="PTHR48100">
    <property type="entry name" value="BROAD-SPECIFICITY PHOSPHATASE YOR283W-RELATED"/>
    <property type="match status" value="1"/>
</dbReference>
<dbReference type="RefSeq" id="WP_345419867.1">
    <property type="nucleotide sequence ID" value="NZ_BAABGT010000049.1"/>
</dbReference>
<organism evidence="1 2">
    <name type="scientific">Pseudonocardia xishanensis</name>
    <dbReference type="NCBI Taxonomy" id="630995"/>
    <lineage>
        <taxon>Bacteria</taxon>
        <taxon>Bacillati</taxon>
        <taxon>Actinomycetota</taxon>
        <taxon>Actinomycetes</taxon>
        <taxon>Pseudonocardiales</taxon>
        <taxon>Pseudonocardiaceae</taxon>
        <taxon>Pseudonocardia</taxon>
    </lineage>
</organism>
<dbReference type="InterPro" id="IPR013078">
    <property type="entry name" value="His_Pase_superF_clade-1"/>
</dbReference>
<reference evidence="2" key="1">
    <citation type="journal article" date="2019" name="Int. J. Syst. Evol. Microbiol.">
        <title>The Global Catalogue of Microorganisms (GCM) 10K type strain sequencing project: providing services to taxonomists for standard genome sequencing and annotation.</title>
        <authorList>
            <consortium name="The Broad Institute Genomics Platform"/>
            <consortium name="The Broad Institute Genome Sequencing Center for Infectious Disease"/>
            <person name="Wu L."/>
            <person name="Ma J."/>
        </authorList>
    </citation>
    <scope>NUCLEOTIDE SEQUENCE [LARGE SCALE GENOMIC DNA]</scope>
    <source>
        <strain evidence="2">JCM 17906</strain>
    </source>
</reference>
<name>A0ABP8RVS4_9PSEU</name>
<dbReference type="EMBL" id="BAABGT010000049">
    <property type="protein sequence ID" value="GAA4549402.1"/>
    <property type="molecule type" value="Genomic_DNA"/>
</dbReference>